<reference evidence="2 3" key="1">
    <citation type="journal article" date="2012" name="J. Bacteriol.">
        <title>Draft genome sequence of the nitrophenol-degrading actinomycete Rhodococcus imtechensis RKJ300.</title>
        <authorList>
            <person name="Vikram S."/>
            <person name="Kumar S."/>
            <person name="Subramanian S."/>
            <person name="Raghava G.P."/>
        </authorList>
    </citation>
    <scope>NUCLEOTIDE SEQUENCE [LARGE SCALE GENOMIC DNA]</scope>
    <source>
        <strain evidence="2 3">RKJ300</strain>
    </source>
</reference>
<dbReference type="AlphaFoldDB" id="I0WAX6"/>
<name>I0WAX6_RHOOP</name>
<feature type="transmembrane region" description="Helical" evidence="1">
    <location>
        <begin position="7"/>
        <end position="26"/>
    </location>
</feature>
<evidence type="ECO:0000256" key="1">
    <source>
        <dbReference type="SAM" id="Phobius"/>
    </source>
</evidence>
<keyword evidence="1" id="KW-1133">Transmembrane helix</keyword>
<keyword evidence="1" id="KW-0812">Transmembrane</keyword>
<dbReference type="GO" id="GO:0016740">
    <property type="term" value="F:transferase activity"/>
    <property type="evidence" value="ECO:0007669"/>
    <property type="project" value="UniProtKB-KW"/>
</dbReference>
<accession>I0WAX6</accession>
<dbReference type="EMBL" id="AJJH01000170">
    <property type="protein sequence ID" value="EID73542.1"/>
    <property type="molecule type" value="Genomic_DNA"/>
</dbReference>
<feature type="transmembrane region" description="Helical" evidence="1">
    <location>
        <begin position="266"/>
        <end position="289"/>
    </location>
</feature>
<feature type="transmembrane region" description="Helical" evidence="1">
    <location>
        <begin position="32"/>
        <end position="53"/>
    </location>
</feature>
<dbReference type="PATRIC" id="fig|1165867.3.peg.6771"/>
<feature type="transmembrane region" description="Helical" evidence="1">
    <location>
        <begin position="90"/>
        <end position="111"/>
    </location>
</feature>
<keyword evidence="1" id="KW-0472">Membrane</keyword>
<evidence type="ECO:0000313" key="3">
    <source>
        <dbReference type="Proteomes" id="UP000006447"/>
    </source>
</evidence>
<evidence type="ECO:0000313" key="2">
    <source>
        <dbReference type="EMBL" id="EID73542.1"/>
    </source>
</evidence>
<gene>
    <name evidence="2" type="ORF">W59_33048</name>
</gene>
<feature type="transmembrane region" description="Helical" evidence="1">
    <location>
        <begin position="243"/>
        <end position="260"/>
    </location>
</feature>
<protein>
    <submittedName>
        <fullName evidence="2">Serotype-specific glucosyl transferase</fullName>
    </submittedName>
</protein>
<feature type="transmembrane region" description="Helical" evidence="1">
    <location>
        <begin position="212"/>
        <end position="231"/>
    </location>
</feature>
<comment type="caution">
    <text evidence="2">The sequence shown here is derived from an EMBL/GenBank/DDBJ whole genome shotgun (WGS) entry which is preliminary data.</text>
</comment>
<sequence length="326" mass="34660">MPITASPTIYAAAAVAAYLVLASLVLSDRMAWLIPSPAGRAFAFVLLCLIPILDEVYGNIANLIFVGGIGLAMLVMSGDPRTRGGTVAEIVTVLVLGLSGPLSVMFAPFFIHRWFRNGRTRHSLLVLATATVTAIVQLAVYLNSTRSGTEGSGSIGILVRTAGYRVGGGWLYGTDDIIVVDGMHRWVQVNTMLWILAVGVVTLYALPKVAVAAWTLFTVLLVAPTMAYGDVFLSGGLILQRHLITPTAIALVLLVAVAFQPHARQWIRSIAIGCLLLGAGAVVSSFPLYAHETEPQMDRVQACLNSDAPRCTVPGHPKGWTTTLNG</sequence>
<dbReference type="Proteomes" id="UP000006447">
    <property type="component" value="Unassembled WGS sequence"/>
</dbReference>
<proteinExistence type="predicted"/>
<feature type="transmembrane region" description="Helical" evidence="1">
    <location>
        <begin position="123"/>
        <end position="142"/>
    </location>
</feature>
<feature type="transmembrane region" description="Helical" evidence="1">
    <location>
        <begin position="60"/>
        <end position="78"/>
    </location>
</feature>
<dbReference type="RefSeq" id="WP_007300772.1">
    <property type="nucleotide sequence ID" value="NZ_AJJH01000170.1"/>
</dbReference>
<organism evidence="2 3">
    <name type="scientific">Rhodococcus opacus RKJ300 = JCM 13270</name>
    <dbReference type="NCBI Taxonomy" id="1165867"/>
    <lineage>
        <taxon>Bacteria</taxon>
        <taxon>Bacillati</taxon>
        <taxon>Actinomycetota</taxon>
        <taxon>Actinomycetes</taxon>
        <taxon>Mycobacteriales</taxon>
        <taxon>Nocardiaceae</taxon>
        <taxon>Rhodococcus</taxon>
    </lineage>
</organism>
<feature type="transmembrane region" description="Helical" evidence="1">
    <location>
        <begin position="186"/>
        <end position="206"/>
    </location>
</feature>
<keyword evidence="2" id="KW-0808">Transferase</keyword>